<keyword evidence="3" id="KW-1185">Reference proteome</keyword>
<evidence type="ECO:0000313" key="2">
    <source>
        <dbReference type="EMBL" id="GGM78048.1"/>
    </source>
</evidence>
<dbReference type="Gene3D" id="2.30.320.10">
    <property type="entry name" value="YwqG-like"/>
    <property type="match status" value="1"/>
</dbReference>
<dbReference type="RefSeq" id="WP_189153650.1">
    <property type="nucleotide sequence ID" value="NZ_BMNC01000002.1"/>
</dbReference>
<accession>A0ABQ2HDZ5</accession>
<evidence type="ECO:0000313" key="3">
    <source>
        <dbReference type="Proteomes" id="UP000597656"/>
    </source>
</evidence>
<protein>
    <recommendedName>
        <fullName evidence="4">DUF1963 domain-containing protein</fullName>
    </recommendedName>
</protein>
<name>A0ABQ2HDZ5_9PSEU</name>
<sequence length="252" mass="28280">MNTNTNDDAWARPSVRLHPRPGTPAITDSHIGGPVLWPRDEPWPHCDGTTHTDQGFDTGDTRGVRNAFTAAVQLYRRDYPELPFPDGTDLFQLLICPLFHEPDVNTFWPDVRLVWRDSTTVTEVLAAPPTPAAFEPMHLARPCVLSPCRRVEHPTVHEAPEGASRSDWSEVAVSTKIGGWAFWYASGPGDMECPECGAYRELLLALHTYERAEPEFCFEPEARPVGWDFNDGALNVWVCPENVHHPVKVMSE</sequence>
<dbReference type="Proteomes" id="UP000597656">
    <property type="component" value="Unassembled WGS sequence"/>
</dbReference>
<evidence type="ECO:0000256" key="1">
    <source>
        <dbReference type="SAM" id="MobiDB-lite"/>
    </source>
</evidence>
<reference evidence="3" key="1">
    <citation type="journal article" date="2019" name="Int. J. Syst. Evol. Microbiol.">
        <title>The Global Catalogue of Microorganisms (GCM) 10K type strain sequencing project: providing services to taxonomists for standard genome sequencing and annotation.</title>
        <authorList>
            <consortium name="The Broad Institute Genomics Platform"/>
            <consortium name="The Broad Institute Genome Sequencing Center for Infectious Disease"/>
            <person name="Wu L."/>
            <person name="Ma J."/>
        </authorList>
    </citation>
    <scope>NUCLEOTIDE SEQUENCE [LARGE SCALE GENOMIC DNA]</scope>
    <source>
        <strain evidence="3">CGMCC 4.7319</strain>
    </source>
</reference>
<dbReference type="EMBL" id="BMNC01000002">
    <property type="protein sequence ID" value="GGM78048.1"/>
    <property type="molecule type" value="Genomic_DNA"/>
</dbReference>
<comment type="caution">
    <text evidence="2">The sequence shown here is derived from an EMBL/GenBank/DDBJ whole genome shotgun (WGS) entry which is preliminary data.</text>
</comment>
<gene>
    <name evidence="2" type="ORF">GCM10011609_12280</name>
</gene>
<organism evidence="2 3">
    <name type="scientific">Lentzea pudingi</name>
    <dbReference type="NCBI Taxonomy" id="1789439"/>
    <lineage>
        <taxon>Bacteria</taxon>
        <taxon>Bacillati</taxon>
        <taxon>Actinomycetota</taxon>
        <taxon>Actinomycetes</taxon>
        <taxon>Pseudonocardiales</taxon>
        <taxon>Pseudonocardiaceae</taxon>
        <taxon>Lentzea</taxon>
    </lineage>
</organism>
<proteinExistence type="predicted"/>
<evidence type="ECO:0008006" key="4">
    <source>
        <dbReference type="Google" id="ProtNLM"/>
    </source>
</evidence>
<feature type="region of interest" description="Disordered" evidence="1">
    <location>
        <begin position="1"/>
        <end position="34"/>
    </location>
</feature>